<dbReference type="Gene3D" id="3.40.50.1240">
    <property type="entry name" value="Phosphoglycerate mutase-like"/>
    <property type="match status" value="1"/>
</dbReference>
<evidence type="ECO:0000313" key="5">
    <source>
        <dbReference type="Proteomes" id="UP000184452"/>
    </source>
</evidence>
<evidence type="ECO:0000256" key="2">
    <source>
        <dbReference type="PIRSR" id="PIRSR613078-2"/>
    </source>
</evidence>
<feature type="active site" description="Tele-phosphohistidine intermediate" evidence="1">
    <location>
        <position position="43"/>
    </location>
</feature>
<dbReference type="Proteomes" id="UP000184452">
    <property type="component" value="Unassembled WGS sequence"/>
</dbReference>
<feature type="binding site" evidence="2">
    <location>
        <position position="92"/>
    </location>
    <ligand>
        <name>substrate</name>
    </ligand>
</feature>
<dbReference type="GO" id="GO:0005737">
    <property type="term" value="C:cytoplasm"/>
    <property type="evidence" value="ECO:0007669"/>
    <property type="project" value="TreeGrafter"/>
</dbReference>
<dbReference type="InterPro" id="IPR029033">
    <property type="entry name" value="His_PPase_superfam"/>
</dbReference>
<evidence type="ECO:0000256" key="3">
    <source>
        <dbReference type="SAM" id="MobiDB-lite"/>
    </source>
</evidence>
<keyword evidence="5" id="KW-1185">Reference proteome</keyword>
<dbReference type="SMART" id="SM00855">
    <property type="entry name" value="PGAM"/>
    <property type="match status" value="1"/>
</dbReference>
<sequence>MPSAPRWKSRNRTAAPAAGLAQHPRVERRTKVTDTRRVLFWRHGRTAWNAENRFQGQTDIELDKVGHAQAERAGRLLATLEPDLIVASDLKRAADTAGRLGRATGLPIEYDKGLRERFGGSWEGFTGKELAARWPDRHPRMDIPDGEPIGEVGDRMHAAVRRALSRTPEGGLLVVVSHGAALRVGIARMLGLADEQREILGPLSNCCWSVLQQRRGHWRLMEHNAASLPEPVVLSDDA</sequence>
<organism evidence="4 5">
    <name type="scientific">Nocardiopsis flavescens</name>
    <dbReference type="NCBI Taxonomy" id="758803"/>
    <lineage>
        <taxon>Bacteria</taxon>
        <taxon>Bacillati</taxon>
        <taxon>Actinomycetota</taxon>
        <taxon>Actinomycetes</taxon>
        <taxon>Streptosporangiales</taxon>
        <taxon>Nocardiopsidaceae</taxon>
        <taxon>Nocardiopsis</taxon>
    </lineage>
</organism>
<dbReference type="STRING" id="758803.SAMN05421803_110194"/>
<name>A0A1M6MSG4_9ACTN</name>
<dbReference type="SUPFAM" id="SSF53254">
    <property type="entry name" value="Phosphoglycerate mutase-like"/>
    <property type="match status" value="1"/>
</dbReference>
<evidence type="ECO:0000256" key="1">
    <source>
        <dbReference type="PIRSR" id="PIRSR613078-1"/>
    </source>
</evidence>
<dbReference type="Pfam" id="PF00300">
    <property type="entry name" value="His_Phos_1"/>
    <property type="match status" value="1"/>
</dbReference>
<feature type="active site" description="Proton donor/acceptor" evidence="1">
    <location>
        <position position="116"/>
    </location>
</feature>
<dbReference type="InterPro" id="IPR013078">
    <property type="entry name" value="His_Pase_superF_clade-1"/>
</dbReference>
<protein>
    <submittedName>
        <fullName evidence="4">Probable phosphoglycerate mutase</fullName>
    </submittedName>
</protein>
<evidence type="ECO:0000313" key="4">
    <source>
        <dbReference type="EMBL" id="SHJ86340.1"/>
    </source>
</evidence>
<dbReference type="PANTHER" id="PTHR48100">
    <property type="entry name" value="BROAD-SPECIFICITY PHOSPHATASE YOR283W-RELATED"/>
    <property type="match status" value="1"/>
</dbReference>
<gene>
    <name evidence="4" type="ORF">SAMN05421803_110194</name>
</gene>
<dbReference type="EMBL" id="FQZK01000010">
    <property type="protein sequence ID" value="SHJ86340.1"/>
    <property type="molecule type" value="Genomic_DNA"/>
</dbReference>
<dbReference type="PANTHER" id="PTHR48100:SF62">
    <property type="entry name" value="GLUCOSYL-3-PHOSPHOGLYCERATE PHOSPHATASE"/>
    <property type="match status" value="1"/>
</dbReference>
<dbReference type="CDD" id="cd07067">
    <property type="entry name" value="HP_PGM_like"/>
    <property type="match status" value="1"/>
</dbReference>
<dbReference type="GO" id="GO:0016791">
    <property type="term" value="F:phosphatase activity"/>
    <property type="evidence" value="ECO:0007669"/>
    <property type="project" value="TreeGrafter"/>
</dbReference>
<feature type="binding site" evidence="2">
    <location>
        <begin position="42"/>
        <end position="49"/>
    </location>
    <ligand>
        <name>substrate</name>
    </ligand>
</feature>
<proteinExistence type="predicted"/>
<reference evidence="4 5" key="1">
    <citation type="submission" date="2016-11" db="EMBL/GenBank/DDBJ databases">
        <authorList>
            <person name="Jaros S."/>
            <person name="Januszkiewicz K."/>
            <person name="Wedrychowicz H."/>
        </authorList>
    </citation>
    <scope>NUCLEOTIDE SEQUENCE [LARGE SCALE GENOMIC DNA]</scope>
    <source>
        <strain evidence="4 5">CGMCC 4.5723</strain>
    </source>
</reference>
<dbReference type="InterPro" id="IPR050275">
    <property type="entry name" value="PGM_Phosphatase"/>
</dbReference>
<accession>A0A1M6MSG4</accession>
<feature type="region of interest" description="Disordered" evidence="3">
    <location>
        <begin position="1"/>
        <end position="24"/>
    </location>
</feature>
<dbReference type="AlphaFoldDB" id="A0A1M6MSG4"/>